<feature type="region of interest" description="Disordered" evidence="6">
    <location>
        <begin position="324"/>
        <end position="348"/>
    </location>
</feature>
<dbReference type="InterPro" id="IPR017039">
    <property type="entry name" value="Virul_fac_BrkB"/>
</dbReference>
<dbReference type="PANTHER" id="PTHR30213:SF0">
    <property type="entry name" value="UPF0761 MEMBRANE PROTEIN YIHY"/>
    <property type="match status" value="1"/>
</dbReference>
<dbReference type="RefSeq" id="WP_184547152.1">
    <property type="nucleotide sequence ID" value="NZ_JACHMP010000001.1"/>
</dbReference>
<protein>
    <submittedName>
        <fullName evidence="8">Membrane protein</fullName>
    </submittedName>
</protein>
<feature type="transmembrane region" description="Helical" evidence="7">
    <location>
        <begin position="218"/>
        <end position="237"/>
    </location>
</feature>
<feature type="transmembrane region" description="Helical" evidence="7">
    <location>
        <begin position="249"/>
        <end position="272"/>
    </location>
</feature>
<organism evidence="8 9">
    <name type="scientific">Streptosporangium becharense</name>
    <dbReference type="NCBI Taxonomy" id="1816182"/>
    <lineage>
        <taxon>Bacteria</taxon>
        <taxon>Bacillati</taxon>
        <taxon>Actinomycetota</taxon>
        <taxon>Actinomycetes</taxon>
        <taxon>Streptosporangiales</taxon>
        <taxon>Streptosporangiaceae</taxon>
        <taxon>Streptosporangium</taxon>
    </lineage>
</organism>
<reference evidence="8 9" key="1">
    <citation type="submission" date="2020-08" db="EMBL/GenBank/DDBJ databases">
        <title>Sequencing the genomes of 1000 actinobacteria strains.</title>
        <authorList>
            <person name="Klenk H.-P."/>
        </authorList>
    </citation>
    <scope>NUCLEOTIDE SEQUENCE [LARGE SCALE GENOMIC DNA]</scope>
    <source>
        <strain evidence="8 9">DSM 46887</strain>
    </source>
</reference>
<feature type="region of interest" description="Disordered" evidence="6">
    <location>
        <begin position="1"/>
        <end position="41"/>
    </location>
</feature>
<keyword evidence="5 7" id="KW-0472">Membrane</keyword>
<sequence length="348" mass="37579">MSRHDVERPADHAADPGRPPRVDRSRGGPADGTEPESPAELPKRSWWGVLKRTVKEFQQDNLTDWAAALTYYAVLSIFPALLAVVSLLGLFGRSATQPLVDNLGALAPGPARQTVETVLQTLQSSQRAAGLAAVMSIAVALWSASGYVGAFIRAANVMYEMPEGRPIWKTLPLRLAITTVLVILTAAGAVAVVFTGGLAEQAGRLLGVGQTAVTVWGIVKWPVLVVAVMLVLALLYWASPNVEHPGFRWLTPGSALAVVLWILASAAFGFYVANFSSYSKTYAALAGVIVFLVWLWISNVAVLLGVEFDAELARERAIEKGHPEDVEPYVEPRDTRKFDEQEARRAGL</sequence>
<comment type="caution">
    <text evidence="8">The sequence shown here is derived from an EMBL/GenBank/DDBJ whole genome shotgun (WGS) entry which is preliminary data.</text>
</comment>
<dbReference type="Pfam" id="PF03631">
    <property type="entry name" value="Virul_fac_BrkB"/>
    <property type="match status" value="1"/>
</dbReference>
<comment type="subcellular location">
    <subcellularLocation>
        <location evidence="1">Cell membrane</location>
        <topology evidence="1">Multi-pass membrane protein</topology>
    </subcellularLocation>
</comment>
<evidence type="ECO:0000256" key="3">
    <source>
        <dbReference type="ARBA" id="ARBA00022692"/>
    </source>
</evidence>
<dbReference type="GO" id="GO:0005886">
    <property type="term" value="C:plasma membrane"/>
    <property type="evidence" value="ECO:0007669"/>
    <property type="project" value="UniProtKB-SubCell"/>
</dbReference>
<evidence type="ECO:0000256" key="6">
    <source>
        <dbReference type="SAM" id="MobiDB-lite"/>
    </source>
</evidence>
<feature type="transmembrane region" description="Helical" evidence="7">
    <location>
        <begin position="173"/>
        <end position="198"/>
    </location>
</feature>
<evidence type="ECO:0000256" key="5">
    <source>
        <dbReference type="ARBA" id="ARBA00023136"/>
    </source>
</evidence>
<feature type="compositionally biased region" description="Basic and acidic residues" evidence="6">
    <location>
        <begin position="1"/>
        <end position="26"/>
    </location>
</feature>
<evidence type="ECO:0000313" key="9">
    <source>
        <dbReference type="Proteomes" id="UP000540685"/>
    </source>
</evidence>
<dbReference type="AlphaFoldDB" id="A0A7W9IHP4"/>
<gene>
    <name evidence="8" type="ORF">F4562_004001</name>
</gene>
<accession>A0A7W9IHP4</accession>
<keyword evidence="9" id="KW-1185">Reference proteome</keyword>
<evidence type="ECO:0000256" key="7">
    <source>
        <dbReference type="SAM" id="Phobius"/>
    </source>
</evidence>
<dbReference type="NCBIfam" id="TIGR00765">
    <property type="entry name" value="yihY_not_rbn"/>
    <property type="match status" value="1"/>
</dbReference>
<dbReference type="Proteomes" id="UP000540685">
    <property type="component" value="Unassembled WGS sequence"/>
</dbReference>
<feature type="transmembrane region" description="Helical" evidence="7">
    <location>
        <begin position="69"/>
        <end position="91"/>
    </location>
</feature>
<feature type="transmembrane region" description="Helical" evidence="7">
    <location>
        <begin position="284"/>
        <end position="306"/>
    </location>
</feature>
<evidence type="ECO:0000256" key="2">
    <source>
        <dbReference type="ARBA" id="ARBA00022475"/>
    </source>
</evidence>
<evidence type="ECO:0000256" key="4">
    <source>
        <dbReference type="ARBA" id="ARBA00022989"/>
    </source>
</evidence>
<feature type="transmembrane region" description="Helical" evidence="7">
    <location>
        <begin position="128"/>
        <end position="152"/>
    </location>
</feature>
<evidence type="ECO:0000313" key="8">
    <source>
        <dbReference type="EMBL" id="MBB5820939.1"/>
    </source>
</evidence>
<evidence type="ECO:0000256" key="1">
    <source>
        <dbReference type="ARBA" id="ARBA00004651"/>
    </source>
</evidence>
<dbReference type="PANTHER" id="PTHR30213">
    <property type="entry name" value="INNER MEMBRANE PROTEIN YHJD"/>
    <property type="match status" value="1"/>
</dbReference>
<keyword evidence="2" id="KW-1003">Cell membrane</keyword>
<dbReference type="EMBL" id="JACHMP010000001">
    <property type="protein sequence ID" value="MBB5820939.1"/>
    <property type="molecule type" value="Genomic_DNA"/>
</dbReference>
<keyword evidence="4 7" id="KW-1133">Transmembrane helix</keyword>
<keyword evidence="3 7" id="KW-0812">Transmembrane</keyword>
<dbReference type="PIRSF" id="PIRSF035875">
    <property type="entry name" value="RNase_BN"/>
    <property type="match status" value="1"/>
</dbReference>
<proteinExistence type="predicted"/>
<name>A0A7W9IHP4_9ACTN</name>